<feature type="region of interest" description="Disordered" evidence="2">
    <location>
        <begin position="355"/>
        <end position="443"/>
    </location>
</feature>
<feature type="compositionally biased region" description="Gly residues" evidence="2">
    <location>
        <begin position="427"/>
        <end position="443"/>
    </location>
</feature>
<dbReference type="Proteomes" id="UP001189429">
    <property type="component" value="Unassembled WGS sequence"/>
</dbReference>
<feature type="compositionally biased region" description="Basic and acidic residues" evidence="2">
    <location>
        <begin position="157"/>
        <end position="170"/>
    </location>
</feature>
<feature type="coiled-coil region" evidence="1">
    <location>
        <begin position="249"/>
        <end position="318"/>
    </location>
</feature>
<organism evidence="3 4">
    <name type="scientific">Prorocentrum cordatum</name>
    <dbReference type="NCBI Taxonomy" id="2364126"/>
    <lineage>
        <taxon>Eukaryota</taxon>
        <taxon>Sar</taxon>
        <taxon>Alveolata</taxon>
        <taxon>Dinophyceae</taxon>
        <taxon>Prorocentrales</taxon>
        <taxon>Prorocentraceae</taxon>
        <taxon>Prorocentrum</taxon>
    </lineage>
</organism>
<protein>
    <recommendedName>
        <fullName evidence="5">Cilia- and flagella-associated protein 157</fullName>
    </recommendedName>
</protein>
<evidence type="ECO:0000313" key="4">
    <source>
        <dbReference type="Proteomes" id="UP001189429"/>
    </source>
</evidence>
<sequence length="443" mass="50341">MEEAGEADVAGPQEAKLKHMKKAIGDLTKECADMQKDDWIQKQTQLLAISTETDRLKTGLNDQRNRKMVLDQKRIRIESHLASHQKDVRELQNAMKHLRFDMDKMNGAIVNNDSKSKDLELANANRMMETEFVNKLKEKEKQCLEVERMVEHIKEDKAQMAQDHSWRPSDRPSSGSGRSPLRRRSHAGSAGPQCGAVRRRRDEEGRKFTAWSCAWSSSSEMQEQMIMEMERAINKRDAIQLKYEPKAKKTKQTQSAVSLKRQVQSLKNNLRLCTQATSDVDQKLSERESELSQLQQSIEQNQEEYARVERAAEQLRAEVQVGQVAKQRNLSALLQLQRSARRDTMSCRPARAPLLRETCARSTRRRSPRRTGLSTSSRRCTTRTRSSRPCGRSFTPGWACSTRAERPRLGPAGRRRRAPGVPRRGSRGGGGRTKGGGGVRPRG</sequence>
<feature type="compositionally biased region" description="Low complexity" evidence="2">
    <location>
        <begin position="370"/>
        <end position="379"/>
    </location>
</feature>
<gene>
    <name evidence="3" type="ORF">PCOR1329_LOCUS33598</name>
</gene>
<proteinExistence type="predicted"/>
<comment type="caution">
    <text evidence="3">The sequence shown here is derived from an EMBL/GenBank/DDBJ whole genome shotgun (WGS) entry which is preliminary data.</text>
</comment>
<evidence type="ECO:0000256" key="1">
    <source>
        <dbReference type="SAM" id="Coils"/>
    </source>
</evidence>
<keyword evidence="1" id="KW-0175">Coiled coil</keyword>
<dbReference type="InterPro" id="IPR037386">
    <property type="entry name" value="CCDC40"/>
</dbReference>
<evidence type="ECO:0000256" key="2">
    <source>
        <dbReference type="SAM" id="MobiDB-lite"/>
    </source>
</evidence>
<name>A0ABN9SXR7_9DINO</name>
<dbReference type="EMBL" id="CAUYUJ010014149">
    <property type="protein sequence ID" value="CAK0837392.1"/>
    <property type="molecule type" value="Genomic_DNA"/>
</dbReference>
<evidence type="ECO:0008006" key="5">
    <source>
        <dbReference type="Google" id="ProtNLM"/>
    </source>
</evidence>
<keyword evidence="4" id="KW-1185">Reference proteome</keyword>
<evidence type="ECO:0000313" key="3">
    <source>
        <dbReference type="EMBL" id="CAK0837392.1"/>
    </source>
</evidence>
<dbReference type="PANTHER" id="PTHR16275:SF8">
    <property type="entry name" value="COILED-COIL DOMAIN-CONTAINING PROTEIN 40"/>
    <property type="match status" value="1"/>
</dbReference>
<feature type="region of interest" description="Disordered" evidence="2">
    <location>
        <begin position="157"/>
        <end position="201"/>
    </location>
</feature>
<accession>A0ABN9SXR7</accession>
<reference evidence="3" key="1">
    <citation type="submission" date="2023-10" db="EMBL/GenBank/DDBJ databases">
        <authorList>
            <person name="Chen Y."/>
            <person name="Shah S."/>
            <person name="Dougan E. K."/>
            <person name="Thang M."/>
            <person name="Chan C."/>
        </authorList>
    </citation>
    <scope>NUCLEOTIDE SEQUENCE [LARGE SCALE GENOMIC DNA]</scope>
</reference>
<dbReference type="PANTHER" id="PTHR16275">
    <property type="entry name" value="COILED-COIL DOMAIN-CONTAINING PROTEIN 40"/>
    <property type="match status" value="1"/>
</dbReference>